<dbReference type="InterPro" id="IPR002938">
    <property type="entry name" value="FAD-bd"/>
</dbReference>
<dbReference type="SUPFAM" id="SSF51905">
    <property type="entry name" value="FAD/NAD(P)-binding domain"/>
    <property type="match status" value="1"/>
</dbReference>
<dbReference type="PANTHER" id="PTHR42685:SF22">
    <property type="entry name" value="CONDITIONED MEDIUM FACTOR RECEPTOR 1"/>
    <property type="match status" value="1"/>
</dbReference>
<dbReference type="Gene3D" id="3.50.50.60">
    <property type="entry name" value="FAD/NAD(P)-binding domain"/>
    <property type="match status" value="1"/>
</dbReference>
<protein>
    <submittedName>
        <fullName evidence="2">NAD(P)/FAD-dependent oxidoreductase</fullName>
    </submittedName>
</protein>
<evidence type="ECO:0000313" key="2">
    <source>
        <dbReference type="EMBL" id="HHE55417.1"/>
    </source>
</evidence>
<gene>
    <name evidence="2" type="ORF">ENL21_06510</name>
</gene>
<comment type="caution">
    <text evidence="2">The sequence shown here is derived from an EMBL/GenBank/DDBJ whole genome shotgun (WGS) entry which is preliminary data.</text>
</comment>
<dbReference type="PRINTS" id="PR00420">
    <property type="entry name" value="RNGMNOXGNASE"/>
</dbReference>
<organism evidence="2">
    <name type="scientific">Caldithrix abyssi</name>
    <dbReference type="NCBI Taxonomy" id="187145"/>
    <lineage>
        <taxon>Bacteria</taxon>
        <taxon>Pseudomonadati</taxon>
        <taxon>Calditrichota</taxon>
        <taxon>Calditrichia</taxon>
        <taxon>Calditrichales</taxon>
        <taxon>Calditrichaceae</taxon>
        <taxon>Caldithrix</taxon>
    </lineage>
</organism>
<dbReference type="EMBL" id="DRTD01000479">
    <property type="protein sequence ID" value="HHE55417.1"/>
    <property type="molecule type" value="Genomic_DNA"/>
</dbReference>
<name>A0A7V5H4A4_CALAY</name>
<dbReference type="AlphaFoldDB" id="A0A7V5H4A4"/>
<dbReference type="Pfam" id="PF01494">
    <property type="entry name" value="FAD_binding_3"/>
    <property type="match status" value="1"/>
</dbReference>
<dbReference type="InterPro" id="IPR036188">
    <property type="entry name" value="FAD/NAD-bd_sf"/>
</dbReference>
<dbReference type="PANTHER" id="PTHR42685">
    <property type="entry name" value="GERANYLGERANYL DIPHOSPHATE REDUCTASE"/>
    <property type="match status" value="1"/>
</dbReference>
<accession>A0A7V5H4A4</accession>
<feature type="domain" description="FAD-binding" evidence="1">
    <location>
        <begin position="7"/>
        <end position="298"/>
    </location>
</feature>
<dbReference type="GO" id="GO:0071949">
    <property type="term" value="F:FAD binding"/>
    <property type="evidence" value="ECO:0007669"/>
    <property type="project" value="InterPro"/>
</dbReference>
<proteinExistence type="predicted"/>
<evidence type="ECO:0000259" key="1">
    <source>
        <dbReference type="Pfam" id="PF01494"/>
    </source>
</evidence>
<dbReference type="InterPro" id="IPR050407">
    <property type="entry name" value="Geranylgeranyl_reductase"/>
</dbReference>
<dbReference type="NCBIfam" id="TIGR02032">
    <property type="entry name" value="GG-red-SF"/>
    <property type="match status" value="1"/>
</dbReference>
<dbReference type="InterPro" id="IPR011777">
    <property type="entry name" value="Geranylgeranyl_Rdtase_fam"/>
</dbReference>
<dbReference type="Proteomes" id="UP000886111">
    <property type="component" value="Unassembled WGS sequence"/>
</dbReference>
<dbReference type="GO" id="GO:0016628">
    <property type="term" value="F:oxidoreductase activity, acting on the CH-CH group of donors, NAD or NADP as acceptor"/>
    <property type="evidence" value="ECO:0007669"/>
    <property type="project" value="InterPro"/>
</dbReference>
<sequence length="411" mass="46281">MSKIFHCPVVVFGAGPSGSATAIRLAQLGIDCALVDRAAFPRDKICGDGIPSKILRLLEELNIETDEVLKAGNEINQMIIYGPAGQILKTRTMKKSIKSSLCYSRYDFDNILFQKAAQTSKWLFCPSKLLNLKRNESEFELTLKHQAETVTLKTPLIIAADGAHSIMAHRLGLMDQKKERLIIGLRQYFSAPNFTPKVRIIYDESILPGYVWIFPVAKNRANVGLMYYGFQRSINDLFKKLIQQNPHLNRLLKGARPIDKIRHSILPPGTIPGRRITDGAILIGDAAAFINPLTGGGIYNGVLSGLKAAEVAARAIEKNDFSINQLMVYETWWQEHLLPAFKIADRTVKWLSKINRANLLFSVAEKNLLLRNLFFMSYGQLLPDSIRKGLNFLLRFQKSKSRSDSHHGYWP</sequence>
<reference evidence="2" key="1">
    <citation type="journal article" date="2020" name="mSystems">
        <title>Genome- and Community-Level Interaction Insights into Carbon Utilization and Element Cycling Functions of Hydrothermarchaeota in Hydrothermal Sediment.</title>
        <authorList>
            <person name="Zhou Z."/>
            <person name="Liu Y."/>
            <person name="Xu W."/>
            <person name="Pan J."/>
            <person name="Luo Z.H."/>
            <person name="Li M."/>
        </authorList>
    </citation>
    <scope>NUCLEOTIDE SEQUENCE [LARGE SCALE GENOMIC DNA]</scope>
    <source>
        <strain evidence="2">HyVt-76</strain>
    </source>
</reference>